<proteinExistence type="predicted"/>
<evidence type="ECO:0000313" key="1">
    <source>
        <dbReference type="EMBL" id="OQR85937.1"/>
    </source>
</evidence>
<name>A0A1V9YJS6_ACHHY</name>
<evidence type="ECO:0000313" key="2">
    <source>
        <dbReference type="Proteomes" id="UP000243579"/>
    </source>
</evidence>
<dbReference type="EMBL" id="JNBR01001551">
    <property type="protein sequence ID" value="OQR85937.1"/>
    <property type="molecule type" value="Genomic_DNA"/>
</dbReference>
<dbReference type="OrthoDB" id="72938at2759"/>
<accession>A0A1V9YJS6</accession>
<organism evidence="1 2">
    <name type="scientific">Achlya hypogyna</name>
    <name type="common">Oomycete</name>
    <name type="synonym">Protoachlya hypogyna</name>
    <dbReference type="NCBI Taxonomy" id="1202772"/>
    <lineage>
        <taxon>Eukaryota</taxon>
        <taxon>Sar</taxon>
        <taxon>Stramenopiles</taxon>
        <taxon>Oomycota</taxon>
        <taxon>Saprolegniomycetes</taxon>
        <taxon>Saprolegniales</taxon>
        <taxon>Achlyaceae</taxon>
        <taxon>Achlya</taxon>
    </lineage>
</organism>
<dbReference type="Proteomes" id="UP000243579">
    <property type="component" value="Unassembled WGS sequence"/>
</dbReference>
<gene>
    <name evidence="1" type="ORF">ACHHYP_11167</name>
</gene>
<keyword evidence="2" id="KW-1185">Reference proteome</keyword>
<protein>
    <submittedName>
        <fullName evidence="1">Uncharacterized protein</fullName>
    </submittedName>
</protein>
<feature type="non-terminal residue" evidence="1">
    <location>
        <position position="355"/>
    </location>
</feature>
<dbReference type="AlphaFoldDB" id="A0A1V9YJS6"/>
<dbReference type="STRING" id="1202772.A0A1V9YJS6"/>
<dbReference type="SUPFAM" id="SSF53756">
    <property type="entry name" value="UDP-Glycosyltransferase/glycogen phosphorylase"/>
    <property type="match status" value="1"/>
</dbReference>
<sequence>ASLVVSECTEFIGVRFIWPPRGYLLQTAEVSVTFDLAGSQPDWFVRLNGSKFNALLYARADDLALTGIEPGTHVVEAHLLDASMATVGRPSFLHIERVWSRTEAANMRNQRPPKTALWAIPAAVARRPTVRKVCVVVSNAQFDGQKKIWVNLIRSLREEPYANSNYTFQVFHLEHPTPRFNPFKAIGVPVTYAPMILSYEEASAYALTSNSTMERVADYVLGATVGPVPPFVQRLWKTYMATFETCRGGLLLYANSRDYGDRALALAGRHVGAATAFELSSVLPMPIAVDAVIGPSHFAAFHPSVTSAVTSTATHVVSPGVDTTVFTPPVVRAANHCVRVGYLGRITAEKSLGLL</sequence>
<comment type="caution">
    <text evidence="1">The sequence shown here is derived from an EMBL/GenBank/DDBJ whole genome shotgun (WGS) entry which is preliminary data.</text>
</comment>
<feature type="non-terminal residue" evidence="1">
    <location>
        <position position="1"/>
    </location>
</feature>
<reference evidence="1 2" key="1">
    <citation type="journal article" date="2014" name="Genome Biol. Evol.">
        <title>The secreted proteins of Achlya hypogyna and Thraustotheca clavata identify the ancestral oomycete secretome and reveal gene acquisitions by horizontal gene transfer.</title>
        <authorList>
            <person name="Misner I."/>
            <person name="Blouin N."/>
            <person name="Leonard G."/>
            <person name="Richards T.A."/>
            <person name="Lane C.E."/>
        </authorList>
    </citation>
    <scope>NUCLEOTIDE SEQUENCE [LARGE SCALE GENOMIC DNA]</scope>
    <source>
        <strain evidence="1 2">ATCC 48635</strain>
    </source>
</reference>